<accession>A0A2Z6ZUM7</accession>
<keyword evidence="2" id="KW-1185">Reference proteome</keyword>
<reference evidence="1 2" key="1">
    <citation type="journal article" date="2015" name="Proc. Natl. Acad. Sci. U.S.A.">
        <title>The resurrection genome of Boea hygrometrica: A blueprint for survival of dehydration.</title>
        <authorList>
            <person name="Xiao L."/>
            <person name="Yang G."/>
            <person name="Zhang L."/>
            <person name="Yang X."/>
            <person name="Zhao S."/>
            <person name="Ji Z."/>
            <person name="Zhou Q."/>
            <person name="Hu M."/>
            <person name="Wang Y."/>
            <person name="Chen M."/>
            <person name="Xu Y."/>
            <person name="Jin H."/>
            <person name="Xiao X."/>
            <person name="Hu G."/>
            <person name="Bao F."/>
            <person name="Hu Y."/>
            <person name="Wan P."/>
            <person name="Li L."/>
            <person name="Deng X."/>
            <person name="Kuang T."/>
            <person name="Xiang C."/>
            <person name="Zhu J.K."/>
            <person name="Oliver M.J."/>
            <person name="He Y."/>
        </authorList>
    </citation>
    <scope>NUCLEOTIDE SEQUENCE [LARGE SCALE GENOMIC DNA]</scope>
    <source>
        <strain evidence="2">cv. XS01</strain>
    </source>
</reference>
<protein>
    <submittedName>
        <fullName evidence="1">Glycerophosphodiester phosphodiesterase-like protein</fullName>
    </submittedName>
</protein>
<sequence>MTSALLFERNKKSAEAQELVSAVMTSAYLLEEAGISNADISISVEKRRESQVTVEEAVSLFKKLTTANVTVKNDENQQMVRDQQMKKAAGALSIDDVISSDITISRKLLFTSSWYLEIAIEKRCRLHKLIRQSFAFALRFNRCSLR</sequence>
<name>A0A2Z6ZUM7_9LAMI</name>
<evidence type="ECO:0000313" key="1">
    <source>
        <dbReference type="EMBL" id="KZT76541.1"/>
    </source>
</evidence>
<organism evidence="1 2">
    <name type="scientific">Dorcoceras hygrometricum</name>
    <dbReference type="NCBI Taxonomy" id="472368"/>
    <lineage>
        <taxon>Eukaryota</taxon>
        <taxon>Viridiplantae</taxon>
        <taxon>Streptophyta</taxon>
        <taxon>Embryophyta</taxon>
        <taxon>Tracheophyta</taxon>
        <taxon>Spermatophyta</taxon>
        <taxon>Magnoliopsida</taxon>
        <taxon>eudicotyledons</taxon>
        <taxon>Gunneridae</taxon>
        <taxon>Pentapetalae</taxon>
        <taxon>asterids</taxon>
        <taxon>lamiids</taxon>
        <taxon>Lamiales</taxon>
        <taxon>Gesneriaceae</taxon>
        <taxon>Didymocarpoideae</taxon>
        <taxon>Trichosporeae</taxon>
        <taxon>Loxocarpinae</taxon>
        <taxon>Dorcoceras</taxon>
    </lineage>
</organism>
<gene>
    <name evidence="1" type="ORF">F511_46434</name>
</gene>
<dbReference type="Proteomes" id="UP000250235">
    <property type="component" value="Unassembled WGS sequence"/>
</dbReference>
<proteinExistence type="predicted"/>
<dbReference type="EMBL" id="KV112659">
    <property type="protein sequence ID" value="KZT76541.1"/>
    <property type="molecule type" value="Genomic_DNA"/>
</dbReference>
<evidence type="ECO:0000313" key="2">
    <source>
        <dbReference type="Proteomes" id="UP000250235"/>
    </source>
</evidence>
<dbReference type="AlphaFoldDB" id="A0A2Z6ZUM7"/>